<dbReference type="Proteomes" id="UP001583193">
    <property type="component" value="Unassembled WGS sequence"/>
</dbReference>
<comment type="caution">
    <text evidence="1">The sequence shown here is derived from an EMBL/GenBank/DDBJ whole genome shotgun (WGS) entry which is preliminary data.</text>
</comment>
<dbReference type="InterPro" id="IPR010828">
    <property type="entry name" value="Atf2/Sli1-like"/>
</dbReference>
<organism evidence="1 2">
    <name type="scientific">Paecilomyces lecythidis</name>
    <dbReference type="NCBI Taxonomy" id="3004212"/>
    <lineage>
        <taxon>Eukaryota</taxon>
        <taxon>Fungi</taxon>
        <taxon>Dikarya</taxon>
        <taxon>Ascomycota</taxon>
        <taxon>Pezizomycotina</taxon>
        <taxon>Eurotiomycetes</taxon>
        <taxon>Eurotiomycetidae</taxon>
        <taxon>Eurotiales</taxon>
        <taxon>Thermoascaceae</taxon>
        <taxon>Paecilomyces</taxon>
    </lineage>
</organism>
<name>A0ABR3YBN5_9EURO</name>
<protein>
    <submittedName>
        <fullName evidence="1">Alcohol acetyltransferase</fullName>
    </submittedName>
</protein>
<dbReference type="SUPFAM" id="SSF52777">
    <property type="entry name" value="CoA-dependent acyltransferases"/>
    <property type="match status" value="1"/>
</dbReference>
<dbReference type="PANTHER" id="PTHR28037">
    <property type="entry name" value="ALCOHOL O-ACETYLTRANSFERASE 1-RELATED"/>
    <property type="match status" value="1"/>
</dbReference>
<accession>A0ABR3YBN5</accession>
<reference evidence="1 2" key="1">
    <citation type="journal article" date="2024" name="IMA Fungus">
        <title>IMA Genome - F19 : A genome assembly and annotation guide to empower mycologists, including annotated draft genome sequences of Ceratocystis pirilliformis, Diaporthe australafricana, Fusarium ophioides, Paecilomyces lecythidis, and Sporothrix stenoceras.</title>
        <authorList>
            <person name="Aylward J."/>
            <person name="Wilson A.M."/>
            <person name="Visagie C.M."/>
            <person name="Spraker J."/>
            <person name="Barnes I."/>
            <person name="Buitendag C."/>
            <person name="Ceriani C."/>
            <person name="Del Mar Angel L."/>
            <person name="du Plessis D."/>
            <person name="Fuchs T."/>
            <person name="Gasser K."/>
            <person name="Kramer D."/>
            <person name="Li W."/>
            <person name="Munsamy K."/>
            <person name="Piso A."/>
            <person name="Price J.L."/>
            <person name="Sonnekus B."/>
            <person name="Thomas C."/>
            <person name="van der Nest A."/>
            <person name="van Dijk A."/>
            <person name="van Heerden A."/>
            <person name="van Vuuren N."/>
            <person name="Yilmaz N."/>
            <person name="Duong T.A."/>
            <person name="van der Merwe N.A."/>
            <person name="Wingfield M.J."/>
            <person name="Wingfield B.D."/>
        </authorList>
    </citation>
    <scope>NUCLEOTIDE SEQUENCE [LARGE SCALE GENOMIC DNA]</scope>
    <source>
        <strain evidence="1 2">CMW 18167</strain>
    </source>
</reference>
<gene>
    <name evidence="1" type="primary">ATF1_2</name>
    <name evidence="1" type="ORF">Plec18167_001007</name>
</gene>
<dbReference type="Pfam" id="PF07247">
    <property type="entry name" value="AATase"/>
    <property type="match status" value="1"/>
</dbReference>
<dbReference type="InterPro" id="IPR052058">
    <property type="entry name" value="Alcohol_O-acetyltransferase"/>
</dbReference>
<dbReference type="EMBL" id="JAVDPF010000002">
    <property type="protein sequence ID" value="KAL1885513.1"/>
    <property type="molecule type" value="Genomic_DNA"/>
</dbReference>
<sequence>MAPTKQFLRYASPNEQRTISREDAGYYFAVIVGAVYELSDGIASDAPESFFYPLKYCLEKHAWLNVTVGDQHTDKSFYERVPSVNLASHIDIVRDDRVGENDSAAIEELLRQILDQPFPAGIPPWRIAVLPLRPDQCFIAFAYSHMICDGPSGQSFHRTFLEGLRSASGTTASVEPIVNTIERPLPEPFDTPSRLPISWSFLLAPLIATFLPRFLTNLLGLKPQASTTDEGTWLGSRIFFDAKTLRNKIRLREIEAPLLDNAIQVARKRDAKLTGTLQQLIARALSRALPDPTITNFVTQTAVNMRNSVGTPRDEMGEFASGCYVVHPRDASLGPLSEGSWEAARQATRQLAECAATLQDQAIGLLRYLPSIRKWTRGKIGQRRDCSIEISNIGVFDSNPDSGSPPRITKLVFTQPGHVIGPPLAFNFASVKGGGLVYTVTWQAGALGISGDEDNFVDEVCSSLEADFKQLD</sequence>
<dbReference type="InterPro" id="IPR023213">
    <property type="entry name" value="CAT-like_dom_sf"/>
</dbReference>
<dbReference type="Gene3D" id="3.30.559.10">
    <property type="entry name" value="Chloramphenicol acetyltransferase-like domain"/>
    <property type="match status" value="1"/>
</dbReference>
<evidence type="ECO:0000313" key="1">
    <source>
        <dbReference type="EMBL" id="KAL1885513.1"/>
    </source>
</evidence>
<evidence type="ECO:0000313" key="2">
    <source>
        <dbReference type="Proteomes" id="UP001583193"/>
    </source>
</evidence>
<dbReference type="PANTHER" id="PTHR28037:SF1">
    <property type="entry name" value="ALCOHOL O-ACETYLTRANSFERASE 1-RELATED"/>
    <property type="match status" value="1"/>
</dbReference>
<keyword evidence="2" id="KW-1185">Reference proteome</keyword>
<proteinExistence type="predicted"/>